<sequence length="3874" mass="429872">MSFFGNVIGTIIGQAKIDSTDNLIKSIAEFKSELNKETSIRFFVAGSNGSGHQSTTVHIMMRLVYGFKYSNTIEVYYEEKEISDKPTKDKLINLIPGLTNENFGRGINIGPEGQQASIKFILYDQKQKPGELKKFGFTGGADDEEINYAKNLNTTYFLRLQPLNWDHESKIEFLEEGKTAIILDSLKKKNYFYGASTLAAEDWTPMIESALIGLARRRVELAQILFTKLEANQILLMPVYGIRDDGKMQAGENVKPEVFMFSLLASLLSLAQSNEGLPKKTVLVSFGEITENTFSKVVSGCESFLNEQLSSARQSRSNFNQRTPPWIRENNKALAYVKALELIQGKIGETVGLLNNLKSLYVKDTTTVDELNTLLDNNSQNVLYLQLGGIPNPVFDYFYSKANLPTVFEGQGTAAKAYCYGLPYLQLPKNPSGIKYPSDLVGTGKDGHENFATAIKAIFEMFPYATDIYLENSSEAKTYFQNKVEILSGFIKLTLSVGDTIIKQYMTLLKETYGSEKEDKLLLGIVELKKQLPVGNKMQEECVFSSISASLQSTRLEDLLEQLNKAITPERTLKLLDALPAGGIKTFYSKIVTDDSFLITNAEVTSVYDNEKVLTRISVTGETNSFQLPITVRTFDFTNFPAGLASHGEYIVSDVEAKWDLEGAPWIGLHTPGFSLNVFDNPTPVEGVVFASLKSPASTLSLDFPMQTQWNIEADMEKPYPSIGTVSQLLGGIDPIQNLPAPLNTLIDLGISKIKITYNQVIPSISFLWIKIEPGKQTKWDIFPNVTVQNLSIEFSVSNPGNLSQRKICTQLAGSITVGEGIVSLYATYPNFTIYGNLDSGKIQLSDLLKMFAPNNQIDLKSSITEFRTFVIPEENSFSISGTIEANWPITICGKKLFELEQLCLQIQINGNQKLAMIGAVTSILPGSGSEIEISITTTWQSQDQSIIFEGRQTSGKIPIGALIKEYLGWDTGQELGIDGLGLTIETKTNSYEFNAKTAEPWEIPFPIEELTIFGKVTIGYNNGSQSISPPLQRVSKAKMPVLIIDEVTQNLLVLTSGENNLGPYGYISAEIEWNNIDLLISYNFEPTVKCFEVTWGIFTGEIKATQEDETHYVATMQFTRTTTLGSMIETMVSWATGSEFGLAAPWNVLDKIPLSNLKLIWDFKDKTVKFEVDIGPIDIGFCKINSIGVCYTKEKQVNIELDASFIWGKEIVQWDATKPENTPSPGGSGNSYLDLRLLAMGQHVTIDKFMPSGMTQINTVQDAIKCMEQLPEPKSGEIPAITFDANSSWLFGADFGILRLDANKKQIQNRLMPACILEEEAPKYLLTLQTVFNDPYLYALRIALDGDAAKIFKGLDFQIMYRKLSDNIGVYSAEIALPDIMRYLTIGAYSITLPVFAIDIYSTGDFKVDIGFPWNVDFSRSFSIEAIIAPGIPLVGSGGIYFGKLPQVAATNLPVTAKGQFNPILVFGFGAQLGVGKTVQYGILKAGISLTMFGILEGLLAKWNPYEGTSTDTSDSLQLQGDYYFWMQGTLGIIGKIFGTVDFAVVKADVNITIKMYAQITFAAYEPIPITVVASVDATASLVINLGLFKINLHFSFSVKIKETLTIPSPQDPEKAPWFENNKYGPGRLSGPIHCRLRDHRLALMGMGAAEQITPDWSKLSKPAASASLEGYISFALTVAGDRAFDTGETPDLLKQDPCYVASTFIDSVPAATEHDFTSARKAEGLEGEKDTSFEILAKLVARWAIASIQNENVTPEQVDALVVNDKGLEDLLDYLNNSQESIPIPLQSIEAFLSDQIQLTLSMPKIQGEANAAFFPMPLPLILERSAYGDAPALSYSLDKYNAIEADFISELKDYFDQLAVQVQEESGKKAKALMLSDEQENSVGSFIFTDYFNLIMSQMLQALRSGLRDFKRPIKSGDTGNEIVKWVNDTGEIIQEKYKFTLNDLFEGNANHELNKGCKLILHSVDYTIQAGDTFNSIATRDIYGNTFDALTLAKKDADESGLLVDGRKITYPNRDEYTVSGSVSLNVIADHFKVSLDELLANSNILKDEKLLKPFALITLPDFSYTTNAEDTLRSVAKAYNITIKDLASIDDNGEIKDLFSDSEPYIDLVHLPQFQVGELIKEAQRSKALEHLSCMVSRYYFHGLRLPTDKIVPKEEGMWVTRDNNGVLHLPAAAGLFALTGQQMAIPPLGTDPLTFSITRPSSGLDWIQFKDEEQHDVQTLSLSIVPPAPGNYSDAPQDDYLRIQALCNYATQNPLDLELQSIGPQCMVTSNESVYPLSSSIPYQSSTPITYPSKGTLEGDRPRIWYLPKDMLSLPRTDAPEIDPCPCFNLQTNHYNEVTGKTDKSPLNYYGWTTAIEFTIKRLPEIPVEESLKKTYAYNNTYEIMGASGQEVVLLERIVQSIQDNNAFSQLVLGYRLNSDKDAVLRAETGSRITMGISQVNLSTVTRPPSLIAHELLGAEEIDKAILLNTPTEFIRLLWEASITRAGGFYLYYYDDIDGGLPDLIFNDKDEAMVTLIVIYSPEKPEQKDRLRSYMNSVLIGDPIDMSTNAVVAQTTSLPVLHVVKIGESLNSIATQYYSNLLSIVQNNPEISFTKDATFTLVNGTYTCTEDGIKLADIAKYSKMDETEIKEANPRLDESRWTYGLKKGTPIRLPKSELTVGVSPGGETLQSLANYYGSTPTAIAGENQFVVDLLSAGQSLNICTGPFIQSGSTLPDVQTIGVTRNPLPEIPYDDPSNPDYAKNYLLNLYTILGVSVDGNQDFIESNIGLPLSPQVESQPDNMDKIRAAKPSNDKDLIYSKSILYSKLLSDIRVKTTTKVKPYQSNGRLLQIDYSWYDLFGNRLVTQIYQKSEDGINTKKPILTGYTDSLVGLSQWPSTSAHWTVAASATPDDSFLLKMTIRFVSSPFEKPKESESNPEQILAQLEEKEPEPWQIRARTAFVIYDLLLNQLNDSNGINFWFETSLLTCPVPVPVDQSGLGSLSSLASGTLLDKLTKIRDYLRACCDWTTGPVPIPPSKSDSEITLQAKVNKVDLREEQLFKLNFQFVIERVNGLVEGDSATIPAVKRIATPVTPKGEDNNKPDVDNISLDLFAKNIEDTLSVTGKYTLTVATGVDRFEADAGGSAVAVWIVRLGESIDQAISFSVSDKNPPQIFAPRPISNQLITKKATIYNYESSENFDPEKNELTGTQQTLTFTDIEVDKWVRQLFNDIDDLLSPEYVSSILVIDQCKGVVHPKGISSFLGSFNDQKKALADIAKKLMSPVYKTENTHLAFAQEALRQELLVKLSNFYSTRAAISFSANVKANIIEAGAKSEDMPQLFGNIVWSNKDLASSQITLTSPKLILNTNSDVPLTFLVETSTQTESKTLPLNLSFNGTSIEHQISSVPGIEDYKASTWLDFVRPETAKKLQADLGNFEIPMFERSFPLNPRMDVQTGKATRPESSNLSDLTLWDYTFAYSQDFHYPQDRIYGKVEYNLQDNANKFLADSDDAFRALAQFANARSTLEKYLKESVPGINANTCDQSTINTAAKVLGAFLKMVTDVAKVGSPDHFYSKALLSAIAEDENFYKFYIEEDTKQISLNGETESSKAWVVTIFSENKKLLVNLKGNPYVDIEGYDHQLVLSLSNIEKGQYAYYYLPEDKKGPKMPLTGDKAQVIAKRTLVLPGMQILRYQDAKSTIYIKRNEELVKGSPSNNSFVYQTPEVTFSNPMHPTITSDQTVDIAKLGSSTDEPVKRSLKEHLKVLFDELLKDSPAGNVTIQTEVIYNFSIIDSTSESVLPDLVVSNSILLQPPLMVLIEKTTNPENIENMVSQLADGINYWCEKNKPVESKAFLKFKTSIMSNLAYQSTPLITLTNLFLFMEDIVKPNYRQ</sequence>
<protein>
    <recommendedName>
        <fullName evidence="1">LysM domain-containing protein</fullName>
    </recommendedName>
</protein>
<dbReference type="PROSITE" id="PS51782">
    <property type="entry name" value="LYSM"/>
    <property type="match status" value="2"/>
</dbReference>
<evidence type="ECO:0000313" key="2">
    <source>
        <dbReference type="EMBL" id="PAV10658.1"/>
    </source>
</evidence>
<dbReference type="RefSeq" id="WP_095646097.1">
    <property type="nucleotide sequence ID" value="NZ_LMVP01000549.1"/>
</dbReference>
<feature type="domain" description="LysM" evidence="1">
    <location>
        <begin position="1968"/>
        <end position="2015"/>
    </location>
</feature>
<dbReference type="InterPro" id="IPR018392">
    <property type="entry name" value="LysM"/>
</dbReference>
<dbReference type="SMART" id="SM00257">
    <property type="entry name" value="LysM"/>
    <property type="match status" value="3"/>
</dbReference>
<dbReference type="OrthoDB" id="386961at2157"/>
<accession>A0A2A2HMV1</accession>
<keyword evidence="3" id="KW-1185">Reference proteome</keyword>
<evidence type="ECO:0000313" key="3">
    <source>
        <dbReference type="Proteomes" id="UP000218164"/>
    </source>
</evidence>
<dbReference type="EMBL" id="LMVP01000549">
    <property type="protein sequence ID" value="PAV10658.1"/>
    <property type="molecule type" value="Genomic_DNA"/>
</dbReference>
<gene>
    <name evidence="2" type="ORF">ASJ81_01695</name>
</gene>
<dbReference type="PANTHER" id="PTHR33734">
    <property type="entry name" value="LYSM DOMAIN-CONTAINING GPI-ANCHORED PROTEIN 2"/>
    <property type="match status" value="1"/>
</dbReference>
<dbReference type="PANTHER" id="PTHR33734:SF22">
    <property type="entry name" value="MEMBRANE-BOUND LYTIC MUREIN TRANSGLYCOSYLASE D"/>
    <property type="match status" value="1"/>
</dbReference>
<reference evidence="2 3" key="1">
    <citation type="journal article" date="2017" name="BMC Genomics">
        <title>Genomic analysis of methanogenic archaea reveals a shift towards energy conservation.</title>
        <authorList>
            <person name="Gilmore S.P."/>
            <person name="Henske J.K."/>
            <person name="Sexton J.A."/>
            <person name="Solomon K.V."/>
            <person name="Seppala S."/>
            <person name="Yoo J.I."/>
            <person name="Huyett L.M."/>
            <person name="Pressman A."/>
            <person name="Cogan J.Z."/>
            <person name="Kivenson V."/>
            <person name="Peng X."/>
            <person name="Tan Y."/>
            <person name="Valentine D.L."/>
            <person name="O'Malley M.A."/>
        </authorList>
    </citation>
    <scope>NUCLEOTIDE SEQUENCE [LARGE SCALE GENOMIC DNA]</scope>
    <source>
        <strain evidence="2 3">MC-15</strain>
    </source>
</reference>
<comment type="caution">
    <text evidence="2">The sequence shown here is derived from an EMBL/GenBank/DDBJ whole genome shotgun (WGS) entry which is preliminary data.</text>
</comment>
<evidence type="ECO:0000259" key="1">
    <source>
        <dbReference type="PROSITE" id="PS51782"/>
    </source>
</evidence>
<proteinExistence type="predicted"/>
<dbReference type="Proteomes" id="UP000218164">
    <property type="component" value="Unassembled WGS sequence"/>
</dbReference>
<feature type="domain" description="LysM" evidence="1">
    <location>
        <begin position="2664"/>
        <end position="2708"/>
    </location>
</feature>
<organism evidence="2 3">
    <name type="scientific">Methanosarcina spelaei</name>
    <dbReference type="NCBI Taxonomy" id="1036679"/>
    <lineage>
        <taxon>Archaea</taxon>
        <taxon>Methanobacteriati</taxon>
        <taxon>Methanobacteriota</taxon>
        <taxon>Stenosarchaea group</taxon>
        <taxon>Methanomicrobia</taxon>
        <taxon>Methanosarcinales</taxon>
        <taxon>Methanosarcinaceae</taxon>
        <taxon>Methanosarcina</taxon>
    </lineage>
</organism>
<name>A0A2A2HMV1_9EURY</name>
<dbReference type="Pfam" id="PF01476">
    <property type="entry name" value="LysM"/>
    <property type="match status" value="2"/>
</dbReference>